<keyword evidence="4" id="KW-1133">Transmembrane helix</keyword>
<dbReference type="Gene3D" id="1.20.5.1930">
    <property type="match status" value="1"/>
</dbReference>
<dbReference type="AlphaFoldDB" id="A0A840P2Q9"/>
<reference evidence="6 7" key="1">
    <citation type="submission" date="2020-08" db="EMBL/GenBank/DDBJ databases">
        <title>Genomic Encyclopedia of Type Strains, Phase IV (KMG-IV): sequencing the most valuable type-strain genomes for metagenomic binning, comparative biology and taxonomic classification.</title>
        <authorList>
            <person name="Goeker M."/>
        </authorList>
    </citation>
    <scope>NUCLEOTIDE SEQUENCE [LARGE SCALE GENOMIC DNA]</scope>
    <source>
        <strain evidence="6 7">DSM 45615</strain>
    </source>
</reference>
<feature type="transmembrane region" description="Helical" evidence="4">
    <location>
        <begin position="62"/>
        <end position="84"/>
    </location>
</feature>
<feature type="domain" description="Histidine kinase/HSP90-like ATPase" evidence="5">
    <location>
        <begin position="561"/>
        <end position="650"/>
    </location>
</feature>
<evidence type="ECO:0000313" key="6">
    <source>
        <dbReference type="EMBL" id="MBB5132786.1"/>
    </source>
</evidence>
<keyword evidence="1" id="KW-0808">Transferase</keyword>
<name>A0A840P2Q9_9ACTN</name>
<keyword evidence="4" id="KW-0472">Membrane</keyword>
<dbReference type="Pfam" id="PF02518">
    <property type="entry name" value="HATPase_c"/>
    <property type="match status" value="1"/>
</dbReference>
<feature type="transmembrane region" description="Helical" evidence="4">
    <location>
        <begin position="131"/>
        <end position="151"/>
    </location>
</feature>
<feature type="transmembrane region" description="Helical" evidence="4">
    <location>
        <begin position="96"/>
        <end position="119"/>
    </location>
</feature>
<sequence length="650" mass="69336">MRAVSGAVAALAVTLTVTGTILQFRVPAEWAPWPPVAPDHGAGLTFPVVGAFLLAHRPRLRMGWLMCGGGLACAVNVMATGLLVHHASAGDLETAGYMRLAAALGWQLGGATLAVLLPLLSPDDRLPSRRWRVVVVVGVLATLAEGTRILVRPTPPAASYMWPQVIPNPLAIESLAPYNATIMTVTTVAINVCVVLALLSLGLRLRRADPLGRRQIGWPLATFAIYVVFLILGEDFWLPATIWTGLIPVAIAFAVLRYRLYGIDTVISRAVVATGLIFAIGAVYFGVGALGGLLVSGYDELAGLAAALAAGAFFQPLRVRLRRLADVMLYGKHGEPRELARRLAREVRETEPTNALAAVTAVVRDGLGVTGVAVEVGRAGIRVELGRAGPDPREVPLIWHGEPVGRMLLGPPGPRRFAAAYNDRLIAAATPYVSDVAHAVLMAADLQRSRERILSAREEERRRLRRDLHDGLGQALTNMSMSLNMARLTLRKAPSSADRLLLDLRTGMDSVSQEIRELVYGLRPPSLDDLGLAGAIRALADEPGPPVSVEVEGEMTELPAAVEVAAYRIAQEALTNVRKHSGASRATVSLTRTPHALVVRVRDDGKGLPEHRRSGVGFASMRERAAELGGTCLITSDSGTQVEATLPLPG</sequence>
<dbReference type="CDD" id="cd16917">
    <property type="entry name" value="HATPase_UhpB-NarQ-NarX-like"/>
    <property type="match status" value="1"/>
</dbReference>
<evidence type="ECO:0000256" key="1">
    <source>
        <dbReference type="ARBA" id="ARBA00022679"/>
    </source>
</evidence>
<dbReference type="InterPro" id="IPR011712">
    <property type="entry name" value="Sig_transdc_His_kin_sub3_dim/P"/>
</dbReference>
<evidence type="ECO:0000256" key="4">
    <source>
        <dbReference type="SAM" id="Phobius"/>
    </source>
</evidence>
<feature type="transmembrane region" description="Helical" evidence="4">
    <location>
        <begin position="35"/>
        <end position="55"/>
    </location>
</feature>
<feature type="transmembrane region" description="Helical" evidence="4">
    <location>
        <begin position="180"/>
        <end position="203"/>
    </location>
</feature>
<comment type="caution">
    <text evidence="6">The sequence shown here is derived from an EMBL/GenBank/DDBJ whole genome shotgun (WGS) entry which is preliminary data.</text>
</comment>
<dbReference type="InterPro" id="IPR036890">
    <property type="entry name" value="HATPase_C_sf"/>
</dbReference>
<dbReference type="GO" id="GO:0000155">
    <property type="term" value="F:phosphorelay sensor kinase activity"/>
    <property type="evidence" value="ECO:0007669"/>
    <property type="project" value="InterPro"/>
</dbReference>
<evidence type="ECO:0000313" key="7">
    <source>
        <dbReference type="Proteomes" id="UP000578449"/>
    </source>
</evidence>
<dbReference type="EMBL" id="JACHGN010000005">
    <property type="protein sequence ID" value="MBB5132786.1"/>
    <property type="molecule type" value="Genomic_DNA"/>
</dbReference>
<proteinExistence type="predicted"/>
<feature type="transmembrane region" description="Helical" evidence="4">
    <location>
        <begin position="270"/>
        <end position="295"/>
    </location>
</feature>
<evidence type="ECO:0000256" key="3">
    <source>
        <dbReference type="ARBA" id="ARBA00023012"/>
    </source>
</evidence>
<evidence type="ECO:0000259" key="5">
    <source>
        <dbReference type="SMART" id="SM00387"/>
    </source>
</evidence>
<evidence type="ECO:0000256" key="2">
    <source>
        <dbReference type="ARBA" id="ARBA00022777"/>
    </source>
</evidence>
<dbReference type="Gene3D" id="3.30.565.10">
    <property type="entry name" value="Histidine kinase-like ATPase, C-terminal domain"/>
    <property type="match status" value="1"/>
</dbReference>
<dbReference type="GO" id="GO:0016020">
    <property type="term" value="C:membrane"/>
    <property type="evidence" value="ECO:0007669"/>
    <property type="project" value="InterPro"/>
</dbReference>
<organism evidence="6 7">
    <name type="scientific">Thermocatellispora tengchongensis</name>
    <dbReference type="NCBI Taxonomy" id="1073253"/>
    <lineage>
        <taxon>Bacteria</taxon>
        <taxon>Bacillati</taxon>
        <taxon>Actinomycetota</taxon>
        <taxon>Actinomycetes</taxon>
        <taxon>Streptosporangiales</taxon>
        <taxon>Streptosporangiaceae</taxon>
        <taxon>Thermocatellispora</taxon>
    </lineage>
</organism>
<dbReference type="Pfam" id="PF07730">
    <property type="entry name" value="HisKA_3"/>
    <property type="match status" value="1"/>
</dbReference>
<dbReference type="SUPFAM" id="SSF55874">
    <property type="entry name" value="ATPase domain of HSP90 chaperone/DNA topoisomerase II/histidine kinase"/>
    <property type="match status" value="1"/>
</dbReference>
<keyword evidence="3" id="KW-0902">Two-component regulatory system</keyword>
<keyword evidence="4" id="KW-0812">Transmembrane</keyword>
<feature type="transmembrane region" description="Helical" evidence="4">
    <location>
        <begin position="215"/>
        <end position="232"/>
    </location>
</feature>
<gene>
    <name evidence="6" type="ORF">HNP84_002507</name>
</gene>
<dbReference type="InterPro" id="IPR050482">
    <property type="entry name" value="Sensor_HK_TwoCompSys"/>
</dbReference>
<keyword evidence="2 6" id="KW-0418">Kinase</keyword>
<protein>
    <submittedName>
        <fullName evidence="6">Signal transduction histidine kinase</fullName>
    </submittedName>
</protein>
<dbReference type="InterPro" id="IPR003594">
    <property type="entry name" value="HATPase_dom"/>
</dbReference>
<keyword evidence="7" id="KW-1185">Reference proteome</keyword>
<dbReference type="Proteomes" id="UP000578449">
    <property type="component" value="Unassembled WGS sequence"/>
</dbReference>
<accession>A0A840P2Q9</accession>
<dbReference type="PANTHER" id="PTHR24421">
    <property type="entry name" value="NITRATE/NITRITE SENSOR PROTEIN NARX-RELATED"/>
    <property type="match status" value="1"/>
</dbReference>
<feature type="transmembrane region" description="Helical" evidence="4">
    <location>
        <begin position="238"/>
        <end position="258"/>
    </location>
</feature>
<dbReference type="RefSeq" id="WP_312924553.1">
    <property type="nucleotide sequence ID" value="NZ_BAABIX010000005.1"/>
</dbReference>
<dbReference type="SMART" id="SM00387">
    <property type="entry name" value="HATPase_c"/>
    <property type="match status" value="1"/>
</dbReference>
<dbReference type="GO" id="GO:0046983">
    <property type="term" value="F:protein dimerization activity"/>
    <property type="evidence" value="ECO:0007669"/>
    <property type="project" value="InterPro"/>
</dbReference>